<evidence type="ECO:0000256" key="8">
    <source>
        <dbReference type="SAM" id="SignalP"/>
    </source>
</evidence>
<gene>
    <name evidence="9" type="ORF">C9J01_21495</name>
</gene>
<keyword evidence="3" id="KW-1134">Transmembrane beta strand</keyword>
<dbReference type="GO" id="GO:0009279">
    <property type="term" value="C:cell outer membrane"/>
    <property type="evidence" value="ECO:0007669"/>
    <property type="project" value="UniProtKB-SubCell"/>
</dbReference>
<protein>
    <submittedName>
        <fullName evidence="9">Long-chain fatty acid transport protein</fullName>
    </submittedName>
</protein>
<dbReference type="Gene3D" id="2.40.160.60">
    <property type="entry name" value="Outer membrane protein transport protein (OMPP1/FadL/TodX)"/>
    <property type="match status" value="1"/>
</dbReference>
<evidence type="ECO:0000313" key="10">
    <source>
        <dbReference type="Proteomes" id="UP000241346"/>
    </source>
</evidence>
<evidence type="ECO:0000256" key="1">
    <source>
        <dbReference type="ARBA" id="ARBA00004571"/>
    </source>
</evidence>
<comment type="caution">
    <text evidence="9">The sequence shown here is derived from an EMBL/GenBank/DDBJ whole genome shotgun (WGS) entry which is preliminary data.</text>
</comment>
<evidence type="ECO:0000256" key="7">
    <source>
        <dbReference type="ARBA" id="ARBA00023237"/>
    </source>
</evidence>
<evidence type="ECO:0000313" key="9">
    <source>
        <dbReference type="EMBL" id="PSW09203.1"/>
    </source>
</evidence>
<keyword evidence="6" id="KW-0472">Membrane</keyword>
<dbReference type="PANTHER" id="PTHR35093">
    <property type="entry name" value="OUTER MEMBRANE PROTEIN NMB0088-RELATED"/>
    <property type="match status" value="1"/>
</dbReference>
<dbReference type="AlphaFoldDB" id="A0A2T3N7Y4"/>
<keyword evidence="4" id="KW-0812">Transmembrane</keyword>
<accession>A0A2T3N7Y4</accession>
<dbReference type="EMBL" id="PYMB01000016">
    <property type="protein sequence ID" value="PSW09203.1"/>
    <property type="molecule type" value="Genomic_DNA"/>
</dbReference>
<comment type="similarity">
    <text evidence="2">Belongs to the OmpP1/FadL family.</text>
</comment>
<dbReference type="PANTHER" id="PTHR35093:SF8">
    <property type="entry name" value="OUTER MEMBRANE PROTEIN NMB0088-RELATED"/>
    <property type="match status" value="1"/>
</dbReference>
<organism evidence="9 10">
    <name type="scientific">Photobacterium rosenbergii</name>
    <dbReference type="NCBI Taxonomy" id="294936"/>
    <lineage>
        <taxon>Bacteria</taxon>
        <taxon>Pseudomonadati</taxon>
        <taxon>Pseudomonadota</taxon>
        <taxon>Gammaproteobacteria</taxon>
        <taxon>Vibrionales</taxon>
        <taxon>Vibrionaceae</taxon>
        <taxon>Photobacterium</taxon>
    </lineage>
</organism>
<dbReference type="InterPro" id="IPR005017">
    <property type="entry name" value="OMPP1/FadL/TodX"/>
</dbReference>
<name>A0A2T3N7Y4_9GAMM</name>
<feature type="chain" id="PRO_5015517384" evidence="8">
    <location>
        <begin position="21"/>
        <end position="376"/>
    </location>
</feature>
<keyword evidence="7" id="KW-0998">Cell outer membrane</keyword>
<keyword evidence="5 8" id="KW-0732">Signal</keyword>
<evidence type="ECO:0000256" key="3">
    <source>
        <dbReference type="ARBA" id="ARBA00022452"/>
    </source>
</evidence>
<comment type="subcellular location">
    <subcellularLocation>
        <location evidence="1">Cell outer membrane</location>
        <topology evidence="1">Multi-pass membrane protein</topology>
    </subcellularLocation>
</comment>
<evidence type="ECO:0000256" key="6">
    <source>
        <dbReference type="ARBA" id="ARBA00023136"/>
    </source>
</evidence>
<evidence type="ECO:0000256" key="5">
    <source>
        <dbReference type="ARBA" id="ARBA00022729"/>
    </source>
</evidence>
<feature type="signal peptide" evidence="8">
    <location>
        <begin position="1"/>
        <end position="20"/>
    </location>
</feature>
<dbReference type="Pfam" id="PF03349">
    <property type="entry name" value="Toluene_X"/>
    <property type="match status" value="1"/>
</dbReference>
<dbReference type="Proteomes" id="UP000241346">
    <property type="component" value="Unassembled WGS sequence"/>
</dbReference>
<proteinExistence type="inferred from homology"/>
<evidence type="ECO:0000256" key="4">
    <source>
        <dbReference type="ARBA" id="ARBA00022692"/>
    </source>
</evidence>
<dbReference type="SUPFAM" id="SSF56935">
    <property type="entry name" value="Porins"/>
    <property type="match status" value="1"/>
</dbReference>
<evidence type="ECO:0000256" key="2">
    <source>
        <dbReference type="ARBA" id="ARBA00008163"/>
    </source>
</evidence>
<reference evidence="9 10" key="1">
    <citation type="submission" date="2018-03" db="EMBL/GenBank/DDBJ databases">
        <title>Whole genome sequencing of Histamine producing bacteria.</title>
        <authorList>
            <person name="Butler K."/>
        </authorList>
    </citation>
    <scope>NUCLEOTIDE SEQUENCE [LARGE SCALE GENOMIC DNA]</scope>
    <source>
        <strain evidence="9 10">DSM 19138</strain>
    </source>
</reference>
<sequence>MKKQALALILTSVFSSSVMAGGILLHEVATFDSVSSAGVANSTNRNDASAAITSPAGLTAIEDSSFSVGLQYIDAYSEHNGTGFMGRDLHASGENKALAPSLAYAKRVNDSWVLGASLHADGGLGMDYTNGLSGLNLFDAMSQEAVNVHLAAGYQVNSRLSLGGALVVQHLMTSLDASIGDITIEGEANSTAASFILSGMFDISDSTYIAANYKHRVDHRGDKIDVTAGSMKTTVANDIIWPARLDLGLHHQINDKLAIKAMTGVEFWSDFDQDGDLKDVYSLGTALSYNQNNWEYQAGVRYDSTLQKSSAVSPELAVGKNWAVGIGAEKTRSNGHRIGLAYQYRDLGEHDVSYDNGFTGRVDDQRLHILSLSYAY</sequence>
<dbReference type="RefSeq" id="WP_107300195.1">
    <property type="nucleotide sequence ID" value="NZ_PYMB01000016.1"/>
</dbReference>
<dbReference type="OrthoDB" id="19849at2"/>
<dbReference type="GO" id="GO:0015483">
    <property type="term" value="F:long-chain fatty acid transporting porin activity"/>
    <property type="evidence" value="ECO:0007669"/>
    <property type="project" value="TreeGrafter"/>
</dbReference>